<dbReference type="InterPro" id="IPR017871">
    <property type="entry name" value="ABC_transporter-like_CS"/>
</dbReference>
<dbReference type="PANTHER" id="PTHR24220:SF685">
    <property type="entry name" value="ABC TRANSPORTER RELATED"/>
    <property type="match status" value="1"/>
</dbReference>
<dbReference type="EMBL" id="JAAFYZ010000089">
    <property type="protein sequence ID" value="MBS2550024.1"/>
    <property type="molecule type" value="Genomic_DNA"/>
</dbReference>
<evidence type="ECO:0000313" key="5">
    <source>
        <dbReference type="EMBL" id="MBS2550024.1"/>
    </source>
</evidence>
<dbReference type="Proteomes" id="UP000730482">
    <property type="component" value="Unassembled WGS sequence"/>
</dbReference>
<evidence type="ECO:0000256" key="3">
    <source>
        <dbReference type="ARBA" id="ARBA00022840"/>
    </source>
</evidence>
<reference evidence="5 6" key="1">
    <citation type="submission" date="2020-02" db="EMBL/GenBank/DDBJ databases">
        <title>Acidophilic actinobacteria isolated from forest soil.</title>
        <authorList>
            <person name="Golinska P."/>
        </authorList>
    </citation>
    <scope>NUCLEOTIDE SEQUENCE [LARGE SCALE GENOMIC DNA]</scope>
    <source>
        <strain evidence="5 6">NL8</strain>
    </source>
</reference>
<sequence length="255" mass="27325">MTAPNTVPGAIAAHAADPGGAAVTLERVTKSYDRGRVTALDNVSWSFRRGTFTAIMGASGSGKSTFLHCASGLDLPTSGTVRLGDTDLGKLKETALTQLRRDRVGFVFQGYNLVPSMDVQRNITLPLRLGGRRADTGWLTEVVHRVGMADRLDHKPSQLSGGQQQRVAVARALVTRPEIVFADEPTAALDPRTAGHVLRLLREAVDGIGQTVVLVTHDPTAAAWADSVVFLSEGRIVDELPRPTAATVLTRWETL</sequence>
<dbReference type="InterPro" id="IPR003593">
    <property type="entry name" value="AAA+_ATPase"/>
</dbReference>
<dbReference type="InterPro" id="IPR003439">
    <property type="entry name" value="ABC_transporter-like_ATP-bd"/>
</dbReference>
<evidence type="ECO:0000256" key="1">
    <source>
        <dbReference type="ARBA" id="ARBA00022448"/>
    </source>
</evidence>
<evidence type="ECO:0000313" key="6">
    <source>
        <dbReference type="Proteomes" id="UP000730482"/>
    </source>
</evidence>
<keyword evidence="3 5" id="KW-0067">ATP-binding</keyword>
<feature type="domain" description="ABC transporter" evidence="4">
    <location>
        <begin position="23"/>
        <end position="253"/>
    </location>
</feature>
<dbReference type="PROSITE" id="PS00211">
    <property type="entry name" value="ABC_TRANSPORTER_1"/>
    <property type="match status" value="1"/>
</dbReference>
<name>A0ABS5KVJ6_9ACTN</name>
<keyword evidence="6" id="KW-1185">Reference proteome</keyword>
<dbReference type="Gene3D" id="3.40.50.300">
    <property type="entry name" value="P-loop containing nucleotide triphosphate hydrolases"/>
    <property type="match status" value="1"/>
</dbReference>
<protein>
    <submittedName>
        <fullName evidence="5">ABC transporter ATP-binding protein</fullName>
    </submittedName>
</protein>
<evidence type="ECO:0000256" key="2">
    <source>
        <dbReference type="ARBA" id="ARBA00022741"/>
    </source>
</evidence>
<keyword evidence="2" id="KW-0547">Nucleotide-binding</keyword>
<dbReference type="CDD" id="cd03255">
    <property type="entry name" value="ABC_MJ0796_LolCDE_FtsE"/>
    <property type="match status" value="1"/>
</dbReference>
<gene>
    <name evidence="5" type="ORF">KGQ19_24470</name>
</gene>
<dbReference type="PROSITE" id="PS50893">
    <property type="entry name" value="ABC_TRANSPORTER_2"/>
    <property type="match status" value="1"/>
</dbReference>
<accession>A0ABS5KVJ6</accession>
<dbReference type="Pfam" id="PF00005">
    <property type="entry name" value="ABC_tran"/>
    <property type="match status" value="1"/>
</dbReference>
<dbReference type="RefSeq" id="WP_212012036.1">
    <property type="nucleotide sequence ID" value="NZ_JAAFYZ010000089.1"/>
</dbReference>
<evidence type="ECO:0000259" key="4">
    <source>
        <dbReference type="PROSITE" id="PS50893"/>
    </source>
</evidence>
<organism evidence="5 6">
    <name type="scientific">Catenulispora pinistramenti</name>
    <dbReference type="NCBI Taxonomy" id="2705254"/>
    <lineage>
        <taxon>Bacteria</taxon>
        <taxon>Bacillati</taxon>
        <taxon>Actinomycetota</taxon>
        <taxon>Actinomycetes</taxon>
        <taxon>Catenulisporales</taxon>
        <taxon>Catenulisporaceae</taxon>
        <taxon>Catenulispora</taxon>
    </lineage>
</organism>
<dbReference type="InterPro" id="IPR027417">
    <property type="entry name" value="P-loop_NTPase"/>
</dbReference>
<dbReference type="SMART" id="SM00382">
    <property type="entry name" value="AAA"/>
    <property type="match status" value="1"/>
</dbReference>
<comment type="caution">
    <text evidence="5">The sequence shown here is derived from an EMBL/GenBank/DDBJ whole genome shotgun (WGS) entry which is preliminary data.</text>
</comment>
<dbReference type="GO" id="GO:0005524">
    <property type="term" value="F:ATP binding"/>
    <property type="evidence" value="ECO:0007669"/>
    <property type="project" value="UniProtKB-KW"/>
</dbReference>
<keyword evidence="1" id="KW-0813">Transport</keyword>
<dbReference type="InterPro" id="IPR017911">
    <property type="entry name" value="MacB-like_ATP-bd"/>
</dbReference>
<dbReference type="PANTHER" id="PTHR24220">
    <property type="entry name" value="IMPORT ATP-BINDING PROTEIN"/>
    <property type="match status" value="1"/>
</dbReference>
<proteinExistence type="predicted"/>
<dbReference type="InterPro" id="IPR015854">
    <property type="entry name" value="ABC_transpr_LolD-like"/>
</dbReference>
<dbReference type="SUPFAM" id="SSF52540">
    <property type="entry name" value="P-loop containing nucleoside triphosphate hydrolases"/>
    <property type="match status" value="1"/>
</dbReference>